<reference evidence="3" key="1">
    <citation type="submission" date="2015-09" db="EMBL/GenBank/DDBJ databases">
        <authorList>
            <consortium name="Pathogen Informatics"/>
        </authorList>
    </citation>
    <scope>NUCLEOTIDE SEQUENCE [LARGE SCALE GENOMIC DNA]</scope>
    <source>
        <strain evidence="3">Lake Konstanz</strain>
    </source>
</reference>
<sequence>MGNACTRCCCDGPRVCYSGKGRRLSQFTTSQTSSSVMAVSTHNRTRSQSSGGARDRSPQPIPMVVTTEQRLQLLRMLIRDGSNHHQGANATTTTTAAHNPMAHPPRFALQMSENLIAAPESVMTNNLPSLVDSNDGSDNAVNRHSVASTSL</sequence>
<feature type="region of interest" description="Disordered" evidence="1">
    <location>
        <begin position="27"/>
        <end position="61"/>
    </location>
</feature>
<accession>A0A0S4J0F6</accession>
<feature type="compositionally biased region" description="Polar residues" evidence="1">
    <location>
        <begin position="36"/>
        <end position="51"/>
    </location>
</feature>
<keyword evidence="3" id="KW-1185">Reference proteome</keyword>
<organism evidence="2 3">
    <name type="scientific">Bodo saltans</name>
    <name type="common">Flagellated protozoan</name>
    <dbReference type="NCBI Taxonomy" id="75058"/>
    <lineage>
        <taxon>Eukaryota</taxon>
        <taxon>Discoba</taxon>
        <taxon>Euglenozoa</taxon>
        <taxon>Kinetoplastea</taxon>
        <taxon>Metakinetoplastina</taxon>
        <taxon>Eubodonida</taxon>
        <taxon>Bodonidae</taxon>
        <taxon>Bodo</taxon>
    </lineage>
</organism>
<dbReference type="EMBL" id="CYKH01000693">
    <property type="protein sequence ID" value="CUG18988.1"/>
    <property type="molecule type" value="Genomic_DNA"/>
</dbReference>
<dbReference type="AlphaFoldDB" id="A0A0S4J0F6"/>
<evidence type="ECO:0000256" key="1">
    <source>
        <dbReference type="SAM" id="MobiDB-lite"/>
    </source>
</evidence>
<evidence type="ECO:0000313" key="2">
    <source>
        <dbReference type="EMBL" id="CUG18988.1"/>
    </source>
</evidence>
<dbReference type="VEuPathDB" id="TriTrypDB:BSAL_75540"/>
<gene>
    <name evidence="2" type="ORF">BSAL_75540</name>
</gene>
<protein>
    <submittedName>
        <fullName evidence="2">Uncharacterized protein</fullName>
    </submittedName>
</protein>
<feature type="region of interest" description="Disordered" evidence="1">
    <location>
        <begin position="130"/>
        <end position="151"/>
    </location>
</feature>
<name>A0A0S4J0F6_BODSA</name>
<dbReference type="Proteomes" id="UP000051952">
    <property type="component" value="Unassembled WGS sequence"/>
</dbReference>
<proteinExistence type="predicted"/>
<evidence type="ECO:0000313" key="3">
    <source>
        <dbReference type="Proteomes" id="UP000051952"/>
    </source>
</evidence>